<dbReference type="EC" id="2.3.1.-" evidence="11"/>
<keyword evidence="14" id="KW-1185">Reference proteome</keyword>
<keyword evidence="7 11" id="KW-1133">Transmembrane helix</keyword>
<dbReference type="GO" id="GO:0004144">
    <property type="term" value="F:diacylglycerol O-acyltransferase activity"/>
    <property type="evidence" value="ECO:0007669"/>
    <property type="project" value="TreeGrafter"/>
</dbReference>
<evidence type="ECO:0000256" key="4">
    <source>
        <dbReference type="ARBA" id="ARBA00022679"/>
    </source>
</evidence>
<dbReference type="Proteomes" id="UP000789595">
    <property type="component" value="Unassembled WGS sequence"/>
</dbReference>
<evidence type="ECO:0000256" key="6">
    <source>
        <dbReference type="ARBA" id="ARBA00022824"/>
    </source>
</evidence>
<feature type="transmembrane region" description="Helical" evidence="11">
    <location>
        <begin position="104"/>
        <end position="129"/>
    </location>
</feature>
<keyword evidence="3" id="KW-0444">Lipid biosynthesis</keyword>
<evidence type="ECO:0000256" key="12">
    <source>
        <dbReference type="SAM" id="MobiDB-lite"/>
    </source>
</evidence>
<dbReference type="PANTHER" id="PTHR12317">
    <property type="entry name" value="DIACYLGLYCEROL O-ACYLTRANSFERASE"/>
    <property type="match status" value="1"/>
</dbReference>
<dbReference type="GO" id="GO:0019432">
    <property type="term" value="P:triglyceride biosynthetic process"/>
    <property type="evidence" value="ECO:0007669"/>
    <property type="project" value="TreeGrafter"/>
</dbReference>
<comment type="subcellular location">
    <subcellularLocation>
        <location evidence="1 11">Endoplasmic reticulum membrane</location>
        <topology evidence="1 11">Multi-pass membrane protein</topology>
    </subcellularLocation>
</comment>
<dbReference type="PANTHER" id="PTHR12317:SF63">
    <property type="entry name" value="DIACYLGLYCEROL O-ACYLTRANSFERASE 2"/>
    <property type="match status" value="1"/>
</dbReference>
<keyword evidence="9 11" id="KW-0472">Membrane</keyword>
<name>A0A8J2S3G0_9STRA</name>
<dbReference type="OrthoDB" id="264532at2759"/>
<evidence type="ECO:0000256" key="11">
    <source>
        <dbReference type="RuleBase" id="RU367023"/>
    </source>
</evidence>
<evidence type="ECO:0000256" key="5">
    <source>
        <dbReference type="ARBA" id="ARBA00022692"/>
    </source>
</evidence>
<accession>A0A8J2S3G0</accession>
<sequence length="428" mass="46456">MGDDSSAIALHRIIPISGRQPEAPAPAPTNDLERTATPPRARTARRAVQMTTSNVDVIRLWQLPDDFFALELDAQWRAIKAVTSPAQRLNAPRRPCPLSLRDELLALAFFATTLVLPFALGAAAVWAAVAGGTTQRLGVVAVALILAFHPLPEAGSLAARCSPLARALGRYFSLELFVDRDDPLAAAGFTPAVDEPERLAEFLPTVYLACPHGVFPYGAIVWCCYCRWGCGIWQYTGAADVVKRVPGLRYMHSLIWVVSAGKRSIVRALRERCAPSSQGGARRGGVLGIPPDGILGAFRSRPGVDELVIGQRRGLMRLCLAEGAQVHAAFFFGTSDLLTVVQDPWGLMETLSRKMRAGVMGFYGRWFLPIPRRVALSVCVAPVRTTKTASPSAADVERLHEQVYGRLKAVYDAQKAFAGYGDRELIVS</sequence>
<dbReference type="InterPro" id="IPR007130">
    <property type="entry name" value="DAGAT"/>
</dbReference>
<proteinExistence type="inferred from homology"/>
<comment type="caution">
    <text evidence="11">Lacks conserved residue(s) required for the propagation of feature annotation.</text>
</comment>
<keyword evidence="4 11" id="KW-0808">Transferase</keyword>
<dbReference type="AlphaFoldDB" id="A0A8J2S3G0"/>
<evidence type="ECO:0000313" key="13">
    <source>
        <dbReference type="EMBL" id="CAH0364268.1"/>
    </source>
</evidence>
<keyword evidence="5 11" id="KW-0812">Transmembrane</keyword>
<dbReference type="Pfam" id="PF03982">
    <property type="entry name" value="DAGAT"/>
    <property type="match status" value="1"/>
</dbReference>
<evidence type="ECO:0000256" key="9">
    <source>
        <dbReference type="ARBA" id="ARBA00023136"/>
    </source>
</evidence>
<dbReference type="EMBL" id="CAKKNE010000001">
    <property type="protein sequence ID" value="CAH0364268.1"/>
    <property type="molecule type" value="Genomic_DNA"/>
</dbReference>
<evidence type="ECO:0000256" key="10">
    <source>
        <dbReference type="ARBA" id="ARBA00023315"/>
    </source>
</evidence>
<keyword evidence="10" id="KW-0012">Acyltransferase</keyword>
<feature type="region of interest" description="Disordered" evidence="12">
    <location>
        <begin position="18"/>
        <end position="43"/>
    </location>
</feature>
<comment type="caution">
    <text evidence="13">The sequence shown here is derived from an EMBL/GenBank/DDBJ whole genome shotgun (WGS) entry which is preliminary data.</text>
</comment>
<evidence type="ECO:0000256" key="8">
    <source>
        <dbReference type="ARBA" id="ARBA00023098"/>
    </source>
</evidence>
<organism evidence="13 14">
    <name type="scientific">Pelagomonas calceolata</name>
    <dbReference type="NCBI Taxonomy" id="35677"/>
    <lineage>
        <taxon>Eukaryota</taxon>
        <taxon>Sar</taxon>
        <taxon>Stramenopiles</taxon>
        <taxon>Ochrophyta</taxon>
        <taxon>Pelagophyceae</taxon>
        <taxon>Pelagomonadales</taxon>
        <taxon>Pelagomonadaceae</taxon>
        <taxon>Pelagomonas</taxon>
    </lineage>
</organism>
<dbReference type="GO" id="GO:0005789">
    <property type="term" value="C:endoplasmic reticulum membrane"/>
    <property type="evidence" value="ECO:0007669"/>
    <property type="project" value="UniProtKB-SubCell"/>
</dbReference>
<comment type="similarity">
    <text evidence="2 11">Belongs to the diacylglycerol acyltransferase family.</text>
</comment>
<keyword evidence="8" id="KW-0443">Lipid metabolism</keyword>
<evidence type="ECO:0000313" key="14">
    <source>
        <dbReference type="Proteomes" id="UP000789595"/>
    </source>
</evidence>
<evidence type="ECO:0000256" key="7">
    <source>
        <dbReference type="ARBA" id="ARBA00022989"/>
    </source>
</evidence>
<reference evidence="13" key="1">
    <citation type="submission" date="2021-11" db="EMBL/GenBank/DDBJ databases">
        <authorList>
            <consortium name="Genoscope - CEA"/>
            <person name="William W."/>
        </authorList>
    </citation>
    <scope>NUCLEOTIDE SEQUENCE</scope>
</reference>
<evidence type="ECO:0000256" key="1">
    <source>
        <dbReference type="ARBA" id="ARBA00004477"/>
    </source>
</evidence>
<keyword evidence="6 11" id="KW-0256">Endoplasmic reticulum</keyword>
<evidence type="ECO:0000256" key="2">
    <source>
        <dbReference type="ARBA" id="ARBA00005420"/>
    </source>
</evidence>
<evidence type="ECO:0000256" key="3">
    <source>
        <dbReference type="ARBA" id="ARBA00022516"/>
    </source>
</evidence>
<gene>
    <name evidence="13" type="ORF">PECAL_1P06230</name>
</gene>
<protein>
    <recommendedName>
        <fullName evidence="11">Acyltransferase</fullName>
        <ecNumber evidence="11">2.3.1.-</ecNumber>
    </recommendedName>
</protein>